<proteinExistence type="predicted"/>
<evidence type="ECO:0000313" key="1">
    <source>
        <dbReference type="EMBL" id="AQK40532.1"/>
    </source>
</evidence>
<protein>
    <submittedName>
        <fullName evidence="1">Uncharacterized protein</fullName>
    </submittedName>
</protein>
<dbReference type="InParanoid" id="A0A1D6IX87"/>
<gene>
    <name evidence="1" type="ORF">ZEAMMB73_Zm00001d024001</name>
</gene>
<name>A0A1D6IX87_MAIZE</name>
<dbReference type="AlphaFoldDB" id="A0A1D6IX87"/>
<sequence length="86" mass="9249">MASIPPLLLLPQASASLCPLCLALLPSTPMVNALERNPVFCVEKKASRLTLVDVHSDAQIGIAIVLTNTDWVVYGEPMHAALNRLD</sequence>
<organism evidence="1">
    <name type="scientific">Zea mays</name>
    <name type="common">Maize</name>
    <dbReference type="NCBI Taxonomy" id="4577"/>
    <lineage>
        <taxon>Eukaryota</taxon>
        <taxon>Viridiplantae</taxon>
        <taxon>Streptophyta</taxon>
        <taxon>Embryophyta</taxon>
        <taxon>Tracheophyta</taxon>
        <taxon>Spermatophyta</taxon>
        <taxon>Magnoliopsida</taxon>
        <taxon>Liliopsida</taxon>
        <taxon>Poales</taxon>
        <taxon>Poaceae</taxon>
        <taxon>PACMAD clade</taxon>
        <taxon>Panicoideae</taxon>
        <taxon>Andropogonodae</taxon>
        <taxon>Andropogoneae</taxon>
        <taxon>Tripsacinae</taxon>
        <taxon>Zea</taxon>
    </lineage>
</organism>
<reference evidence="1" key="1">
    <citation type="submission" date="2015-12" db="EMBL/GenBank/DDBJ databases">
        <title>Update maize B73 reference genome by single molecule sequencing technologies.</title>
        <authorList>
            <consortium name="Maize Genome Sequencing Project"/>
            <person name="Ware D."/>
        </authorList>
    </citation>
    <scope>NUCLEOTIDE SEQUENCE</scope>
    <source>
        <tissue evidence="1">Seedling</tissue>
    </source>
</reference>
<dbReference type="EMBL" id="CM000786">
    <property type="protein sequence ID" value="AQK40532.1"/>
    <property type="molecule type" value="Genomic_DNA"/>
</dbReference>
<accession>A0A1D6IX87</accession>